<keyword evidence="5" id="KW-0735">Signal-anchor</keyword>
<dbReference type="PANTHER" id="PTHR21093">
    <property type="entry name" value="DIVERGENT PROTEIN KINASE DOMAIN 1C-RELATED"/>
    <property type="match status" value="1"/>
</dbReference>
<evidence type="ECO:0000256" key="7">
    <source>
        <dbReference type="ARBA" id="ARBA00023136"/>
    </source>
</evidence>
<accession>F1L785</accession>
<evidence type="ECO:0000256" key="5">
    <source>
        <dbReference type="ARBA" id="ARBA00022968"/>
    </source>
</evidence>
<evidence type="ECO:0000259" key="9">
    <source>
        <dbReference type="Pfam" id="PF12260"/>
    </source>
</evidence>
<evidence type="ECO:0000256" key="3">
    <source>
        <dbReference type="ARBA" id="ARBA00022692"/>
    </source>
</evidence>
<proteinExistence type="evidence at transcript level"/>
<evidence type="ECO:0000313" key="11">
    <source>
        <dbReference type="EMBL" id="ADY45989.1"/>
    </source>
</evidence>
<dbReference type="InterPro" id="IPR029244">
    <property type="entry name" value="FAM69_N"/>
</dbReference>
<comment type="subcellular location">
    <subcellularLocation>
        <location evidence="1">Endoplasmic reticulum membrane</location>
        <topology evidence="1">Single-pass type II membrane protein</topology>
    </subcellularLocation>
</comment>
<feature type="domain" description="FAM69 protein-kinase" evidence="9">
    <location>
        <begin position="194"/>
        <end position="353"/>
    </location>
</feature>
<dbReference type="AlphaFoldDB" id="F1L785"/>
<keyword evidence="3" id="KW-0812">Transmembrane</keyword>
<dbReference type="EMBL" id="JI172897">
    <property type="protein sequence ID" value="ADY45989.1"/>
    <property type="molecule type" value="mRNA"/>
</dbReference>
<organism evidence="11">
    <name type="scientific">Ascaris suum</name>
    <name type="common">Pig roundworm</name>
    <name type="synonym">Ascaris lumbricoides</name>
    <dbReference type="NCBI Taxonomy" id="6253"/>
    <lineage>
        <taxon>Eukaryota</taxon>
        <taxon>Metazoa</taxon>
        <taxon>Ecdysozoa</taxon>
        <taxon>Nematoda</taxon>
        <taxon>Chromadorea</taxon>
        <taxon>Rhabditida</taxon>
        <taxon>Spirurina</taxon>
        <taxon>Ascaridomorpha</taxon>
        <taxon>Ascaridoidea</taxon>
        <taxon>Ascarididae</taxon>
        <taxon>Ascaris</taxon>
    </lineage>
</organism>
<dbReference type="InterPro" id="IPR022049">
    <property type="entry name" value="FAM69_kinase_dom"/>
</dbReference>
<comment type="similarity">
    <text evidence="2">Belongs to the DIPK family.</text>
</comment>
<evidence type="ECO:0000259" key="10">
    <source>
        <dbReference type="Pfam" id="PF14875"/>
    </source>
</evidence>
<reference evidence="11" key="1">
    <citation type="journal article" date="2011" name="Genome Res.">
        <title>Deep small RNA sequencing from the nematode Ascaris reveals conservation, functional diversification, and novel developmental profiles.</title>
        <authorList>
            <person name="Wang J."/>
            <person name="Czech B."/>
            <person name="Crunk A."/>
            <person name="Wallace A."/>
            <person name="Mitreva M."/>
            <person name="Hannon G.J."/>
            <person name="Davis R.E."/>
        </authorList>
    </citation>
    <scope>NUCLEOTIDE SEQUENCE</scope>
</reference>
<dbReference type="GO" id="GO:0005789">
    <property type="term" value="C:endoplasmic reticulum membrane"/>
    <property type="evidence" value="ECO:0007669"/>
    <property type="project" value="UniProtKB-SubCell"/>
</dbReference>
<evidence type="ECO:0000256" key="4">
    <source>
        <dbReference type="ARBA" id="ARBA00022824"/>
    </source>
</evidence>
<dbReference type="Pfam" id="PF14875">
    <property type="entry name" value="PIP49_N"/>
    <property type="match status" value="1"/>
</dbReference>
<evidence type="ECO:0000256" key="2">
    <source>
        <dbReference type="ARBA" id="ARBA00006338"/>
    </source>
</evidence>
<name>F1L785_ASCSU</name>
<protein>
    <submittedName>
        <fullName evidence="11">Protein FAM69C</fullName>
    </submittedName>
</protein>
<keyword evidence="6" id="KW-1133">Transmembrane helix</keyword>
<keyword evidence="4" id="KW-0256">Endoplasmic reticulum</keyword>
<dbReference type="PANTHER" id="PTHR21093:SF2">
    <property type="entry name" value="DIVERGENT PROTEIN KINASE DOMAIN 1C"/>
    <property type="match status" value="1"/>
</dbReference>
<dbReference type="Pfam" id="PF12260">
    <property type="entry name" value="PIP49_C"/>
    <property type="match status" value="1"/>
</dbReference>
<feature type="domain" description="FAM69 N-terminal" evidence="10">
    <location>
        <begin position="33"/>
        <end position="143"/>
    </location>
</feature>
<keyword evidence="7" id="KW-0472">Membrane</keyword>
<evidence type="ECO:0000256" key="6">
    <source>
        <dbReference type="ARBA" id="ARBA00022989"/>
    </source>
</evidence>
<evidence type="ECO:0000256" key="8">
    <source>
        <dbReference type="ARBA" id="ARBA00023157"/>
    </source>
</evidence>
<keyword evidence="8" id="KW-1015">Disulfide bond</keyword>
<sequence length="389" mass="44828">MRIWIQRTKRNIWTYRLYRTRLACMSKLMGFFLLIAASVSLCYLSFTRRYEPDMHAPSSTTLIVDSATRSKVLLSALCDAYEAYALSGDMCHRLCHTRNWSFISLHQDGGTAIIMGIGDQKIVLKSQYATIDQFDELEPDGSEEEFTNAVIAIINKSLMLGWSSHHKRQLIELVWPKYQRIRRAPLSKADRRSVWTLLSQQEYINLRLLPLSGVTPKVVGTCGHFYQVEPLVRFHLSEYLLKLRTNILFHLMGTLKLLDTFINEPLQICDLRFDNLGLSADYPKRFMVLDASKLYTQSRLNALLTTRTCTNDTDCPILDCLSQCNLTTGYCTGRINHNVQVFCTNLLPQLFGDNWSRSDQYLAACDTSVPFEQRIARLRLNWAWLLPEV</sequence>
<evidence type="ECO:0000256" key="1">
    <source>
        <dbReference type="ARBA" id="ARBA00004648"/>
    </source>
</evidence>